<evidence type="ECO:0008006" key="4">
    <source>
        <dbReference type="Google" id="ProtNLM"/>
    </source>
</evidence>
<gene>
    <name evidence="2" type="primary">NCL1_48212</name>
    <name evidence="2" type="ORF">NPIL_372142</name>
</gene>
<evidence type="ECO:0000313" key="2">
    <source>
        <dbReference type="EMBL" id="GFS92774.1"/>
    </source>
</evidence>
<dbReference type="EMBL" id="BMAW01005146">
    <property type="protein sequence ID" value="GFS92774.1"/>
    <property type="molecule type" value="Genomic_DNA"/>
</dbReference>
<sequence>MTMASVFSKNFKVKKVRSRSQCWAAYSIITDNSDEENDSDEDDPKEQKLIKKISRQKKKKPELVENVSSSSLSNKQTMKSGLAWTRNCITHCRHCHYNLYSQFFKRHIELRHRLPTSFATQQSKIKSQKCFTTNLETTKSKIKNFESKSNIVGDQDTKAGPGPGSSSESKSYCEDALGNEDSENFKGRDRSQERQLDCSAKACAYLKGHLIERAKDWFEVIGSSYGIGTATDFAQLKQALTNNFSMVRNRLELEAEFYSLHQVRLQAPSDFVHKLLNIQKILNFEMMEEKLLNHIIMRLSPQVMDYVKV</sequence>
<dbReference type="Proteomes" id="UP000887013">
    <property type="component" value="Unassembled WGS sequence"/>
</dbReference>
<evidence type="ECO:0000313" key="3">
    <source>
        <dbReference type="Proteomes" id="UP000887013"/>
    </source>
</evidence>
<dbReference type="AlphaFoldDB" id="A0A8X6N4G0"/>
<reference evidence="2" key="1">
    <citation type="submission" date="2020-08" db="EMBL/GenBank/DDBJ databases">
        <title>Multicomponent nature underlies the extraordinary mechanical properties of spider dragline silk.</title>
        <authorList>
            <person name="Kono N."/>
            <person name="Nakamura H."/>
            <person name="Mori M."/>
            <person name="Yoshida Y."/>
            <person name="Ohtoshi R."/>
            <person name="Malay A.D."/>
            <person name="Moran D.A.P."/>
            <person name="Tomita M."/>
            <person name="Numata K."/>
            <person name="Arakawa K."/>
        </authorList>
    </citation>
    <scope>NUCLEOTIDE SEQUENCE</scope>
</reference>
<name>A0A8X6N4G0_NEPPI</name>
<proteinExistence type="predicted"/>
<evidence type="ECO:0000256" key="1">
    <source>
        <dbReference type="SAM" id="MobiDB-lite"/>
    </source>
</evidence>
<keyword evidence="3" id="KW-1185">Reference proteome</keyword>
<protein>
    <recommendedName>
        <fullName evidence="4">Retrotransposon gag domain-containing protein</fullName>
    </recommendedName>
</protein>
<comment type="caution">
    <text evidence="2">The sequence shown here is derived from an EMBL/GenBank/DDBJ whole genome shotgun (WGS) entry which is preliminary data.</text>
</comment>
<feature type="region of interest" description="Disordered" evidence="1">
    <location>
        <begin position="146"/>
        <end position="191"/>
    </location>
</feature>
<organism evidence="2 3">
    <name type="scientific">Nephila pilipes</name>
    <name type="common">Giant wood spider</name>
    <name type="synonym">Nephila maculata</name>
    <dbReference type="NCBI Taxonomy" id="299642"/>
    <lineage>
        <taxon>Eukaryota</taxon>
        <taxon>Metazoa</taxon>
        <taxon>Ecdysozoa</taxon>
        <taxon>Arthropoda</taxon>
        <taxon>Chelicerata</taxon>
        <taxon>Arachnida</taxon>
        <taxon>Araneae</taxon>
        <taxon>Araneomorphae</taxon>
        <taxon>Entelegynae</taxon>
        <taxon>Araneoidea</taxon>
        <taxon>Nephilidae</taxon>
        <taxon>Nephila</taxon>
    </lineage>
</organism>
<accession>A0A8X6N4G0</accession>